<reference evidence="1 2" key="1">
    <citation type="submission" date="2024-06" db="EMBL/GenBank/DDBJ databases">
        <title>Sorghum-associated microbial communities from plants grown in Nebraska, USA.</title>
        <authorList>
            <person name="Schachtman D."/>
        </authorList>
    </citation>
    <scope>NUCLEOTIDE SEQUENCE [LARGE SCALE GENOMIC DNA]</scope>
    <source>
        <strain evidence="1 2">2814</strain>
    </source>
</reference>
<name>A0ABV2RAC1_9CAUL</name>
<accession>A0ABV2RAC1</accession>
<dbReference type="Gene3D" id="3.40.50.1820">
    <property type="entry name" value="alpha/beta hydrolase"/>
    <property type="match status" value="1"/>
</dbReference>
<gene>
    <name evidence="1" type="ORF">ABIE19_001433</name>
</gene>
<proteinExistence type="predicted"/>
<dbReference type="RefSeq" id="WP_354088442.1">
    <property type="nucleotide sequence ID" value="NZ_JBEPTF010000001.1"/>
</dbReference>
<evidence type="ECO:0008006" key="3">
    <source>
        <dbReference type="Google" id="ProtNLM"/>
    </source>
</evidence>
<keyword evidence="2" id="KW-1185">Reference proteome</keyword>
<protein>
    <recommendedName>
        <fullName evidence="3">Alpha/beta hydrolase</fullName>
    </recommendedName>
</protein>
<dbReference type="Proteomes" id="UP001549313">
    <property type="component" value="Unassembled WGS sequence"/>
</dbReference>
<evidence type="ECO:0000313" key="1">
    <source>
        <dbReference type="EMBL" id="MET4683524.1"/>
    </source>
</evidence>
<organism evidence="1 2">
    <name type="scientific">Brevundimonas faecalis</name>
    <dbReference type="NCBI Taxonomy" id="947378"/>
    <lineage>
        <taxon>Bacteria</taxon>
        <taxon>Pseudomonadati</taxon>
        <taxon>Pseudomonadota</taxon>
        <taxon>Alphaproteobacteria</taxon>
        <taxon>Caulobacterales</taxon>
        <taxon>Caulobacteraceae</taxon>
        <taxon>Brevundimonas</taxon>
    </lineage>
</organism>
<dbReference type="InterPro" id="IPR029058">
    <property type="entry name" value="AB_hydrolase_fold"/>
</dbReference>
<evidence type="ECO:0000313" key="2">
    <source>
        <dbReference type="Proteomes" id="UP001549313"/>
    </source>
</evidence>
<sequence length="58" mass="6421">MGLSAGGYLVAQAGNIFEPNYTSVDEIDRVSSWPDFTIAFFPAHIYRRGAIFDPGLLR</sequence>
<dbReference type="EMBL" id="JBEPTF010000001">
    <property type="protein sequence ID" value="MET4683524.1"/>
    <property type="molecule type" value="Genomic_DNA"/>
</dbReference>
<comment type="caution">
    <text evidence="1">The sequence shown here is derived from an EMBL/GenBank/DDBJ whole genome shotgun (WGS) entry which is preliminary data.</text>
</comment>